<feature type="signal peptide" evidence="1">
    <location>
        <begin position="1"/>
        <end position="20"/>
    </location>
</feature>
<accession>A0A8F9TUK8</accession>
<dbReference type="RefSeq" id="WP_220161672.1">
    <property type="nucleotide sequence ID" value="NZ_CP080507.1"/>
</dbReference>
<evidence type="ECO:0000313" key="2">
    <source>
        <dbReference type="EMBL" id="QYM78568.1"/>
    </source>
</evidence>
<gene>
    <name evidence="2" type="ORF">K0B96_14885</name>
</gene>
<feature type="chain" id="PRO_5034703636" description="Alpha/beta hydrolase family protein" evidence="1">
    <location>
        <begin position="21"/>
        <end position="546"/>
    </location>
</feature>
<dbReference type="EMBL" id="CP080507">
    <property type="protein sequence ID" value="QYM78568.1"/>
    <property type="molecule type" value="Genomic_DNA"/>
</dbReference>
<evidence type="ECO:0008006" key="4">
    <source>
        <dbReference type="Google" id="ProtNLM"/>
    </source>
</evidence>
<evidence type="ECO:0000313" key="3">
    <source>
        <dbReference type="Proteomes" id="UP000825051"/>
    </source>
</evidence>
<reference evidence="2" key="1">
    <citation type="submission" date="2021-08" db="EMBL/GenBank/DDBJ databases">
        <title>Genome of a novel bacterium of the phylum Verrucomicrobia, Oleiharenicola sp. KSB-15.</title>
        <authorList>
            <person name="Chung J.-H."/>
            <person name="Ahn J.-H."/>
            <person name="Yoon Y."/>
            <person name="Kim D.-Y."/>
            <person name="An S.-H."/>
            <person name="Park I."/>
            <person name="Yeon J."/>
        </authorList>
    </citation>
    <scope>NUCLEOTIDE SEQUENCE</scope>
    <source>
        <strain evidence="2">KSB-15</strain>
    </source>
</reference>
<keyword evidence="3" id="KW-1185">Reference proteome</keyword>
<dbReference type="KEGG" id="ole:K0B96_14885"/>
<dbReference type="AlphaFoldDB" id="A0A8F9TUK8"/>
<organism evidence="2 3">
    <name type="scientific">Horticoccus luteus</name>
    <dbReference type="NCBI Taxonomy" id="2862869"/>
    <lineage>
        <taxon>Bacteria</taxon>
        <taxon>Pseudomonadati</taxon>
        <taxon>Verrucomicrobiota</taxon>
        <taxon>Opitutia</taxon>
        <taxon>Opitutales</taxon>
        <taxon>Opitutaceae</taxon>
        <taxon>Horticoccus</taxon>
    </lineage>
</organism>
<sequence length="546" mass="59617">MPWPLFVLGAALAVAHPTTAAEPSAECRNGEFQFSATFSNRGVDGHPAHPVTAYLWIPPDCGKVRGLILTQQNVGEQTFTEHPAIREACARNGLAILWCCPAIDIRFEKDRKAAVQVLEDGLRQLAEVSGYSEIGSAPWITFGHSTTATFARTLAEARLDRTLAIISAKGGIMLPVVGSVPGVYSGGHFPEWRQTSADWTKQGRSLPALERIRDGLKARWRPVSYVEEFGGGHFDYTDRYLEFLALYIDKVMRYRLNADGSIRAIRPDEGFVVDMRPPLPTAPLRILPLKEATGDQRSAPWFFDRELAEAAVALMDDGHWERKNQIVAFAKADGTPAEFSKSGIADPVPCEIATDGVTVTHLETTFLDELPGNFAQAGMKLTHAATGPRTIERISGVFVADGGKYRIELNRGYPAIPNFIAVRHAGDATHRPTVQPARFVPPVFTGRAQKITFGRIGDQTAGVARVALHAESDAGLKVRFFVRSGPAKMVGDELVFLPVPPRTRWPVKITVVAWQLGRGGANPVAAAEMAEQTFWLKARLGAKAQP</sequence>
<proteinExistence type="predicted"/>
<name>A0A8F9TUK8_9BACT</name>
<dbReference type="Proteomes" id="UP000825051">
    <property type="component" value="Chromosome"/>
</dbReference>
<protein>
    <recommendedName>
        <fullName evidence="4">Alpha/beta hydrolase family protein</fullName>
    </recommendedName>
</protein>
<keyword evidence="1" id="KW-0732">Signal</keyword>
<evidence type="ECO:0000256" key="1">
    <source>
        <dbReference type="SAM" id="SignalP"/>
    </source>
</evidence>